<evidence type="ECO:0000259" key="5">
    <source>
        <dbReference type="Pfam" id="PF25975"/>
    </source>
</evidence>
<dbReference type="PROSITE" id="PS51257">
    <property type="entry name" value="PROKAR_LIPOPROTEIN"/>
    <property type="match status" value="1"/>
</dbReference>
<dbReference type="eggNOG" id="COG0845">
    <property type="taxonomic scope" value="Bacteria"/>
</dbReference>
<feature type="domain" description="CzcB N-terminal" evidence="3">
    <location>
        <begin position="52"/>
        <end position="143"/>
    </location>
</feature>
<dbReference type="PATRIC" id="fig|1280954.3.peg.3711"/>
<dbReference type="InterPro" id="IPR011053">
    <property type="entry name" value="Single_hybrid_motif"/>
</dbReference>
<keyword evidence="1" id="KW-0813">Transport</keyword>
<proteinExistence type="predicted"/>
<dbReference type="PANTHER" id="PTHR30097">
    <property type="entry name" value="CATION EFFLUX SYSTEM PROTEIN CUSB"/>
    <property type="match status" value="1"/>
</dbReference>
<dbReference type="EMBL" id="ARYM01000035">
    <property type="protein sequence ID" value="KCZ96730.1"/>
    <property type="molecule type" value="Genomic_DNA"/>
</dbReference>
<dbReference type="GO" id="GO:0015679">
    <property type="term" value="P:plasma membrane copper ion transport"/>
    <property type="evidence" value="ECO:0007669"/>
    <property type="project" value="TreeGrafter"/>
</dbReference>
<keyword evidence="7" id="KW-1185">Reference proteome</keyword>
<reference evidence="6 7" key="1">
    <citation type="journal article" date="2014" name="Antonie Van Leeuwenhoek">
        <title>Hyphomonas beringensis sp. nov. and Hyphomonas chukchiensis sp. nov., isolated from surface seawater of the Bering Sea and Chukchi Sea.</title>
        <authorList>
            <person name="Li C."/>
            <person name="Lai Q."/>
            <person name="Li G."/>
            <person name="Dong C."/>
            <person name="Wang J."/>
            <person name="Liao Y."/>
            <person name="Shao Z."/>
        </authorList>
    </citation>
    <scope>NUCLEOTIDE SEQUENCE [LARGE SCALE GENOMIC DNA]</scope>
    <source>
        <strain evidence="6 7">PS728</strain>
    </source>
</reference>
<dbReference type="InterPro" id="IPR058646">
    <property type="entry name" value="CzcB_N"/>
</dbReference>
<dbReference type="InterPro" id="IPR058649">
    <property type="entry name" value="CzcB_C"/>
</dbReference>
<evidence type="ECO:0000259" key="3">
    <source>
        <dbReference type="Pfam" id="PF25971"/>
    </source>
</evidence>
<keyword evidence="2" id="KW-0732">Signal</keyword>
<evidence type="ECO:0000259" key="4">
    <source>
        <dbReference type="Pfam" id="PF25973"/>
    </source>
</evidence>
<feature type="domain" description="CzcB-like C-terminal circularly permuted SH3-like" evidence="5">
    <location>
        <begin position="346"/>
        <end position="406"/>
    </location>
</feature>
<dbReference type="Pfam" id="PF25973">
    <property type="entry name" value="BSH_CzcB"/>
    <property type="match status" value="1"/>
</dbReference>
<evidence type="ECO:0000313" key="6">
    <source>
        <dbReference type="EMBL" id="KCZ96730.1"/>
    </source>
</evidence>
<evidence type="ECO:0000256" key="1">
    <source>
        <dbReference type="ARBA" id="ARBA00022448"/>
    </source>
</evidence>
<sequence>MNHPLNRRVAPLAAMFLLGLIAACGNNARQAASDTDHGEAAAEDYARGPNNGRLLQDGPLALEMTIFETGVPPQYRIYPYIDGEPLAPSSVDLTVKLHRLGGIVDTFQFVPRQDYLMGDGVVTEPHSFEVEVTAVFEGKTHAWRYESFEGRTTIPEDVAAEAGVGIETAGPGIVRDLLLLSGEVSLAPSATSSVRATYPGPVRSVSVNVGDHVQRGQPLARIESSSSLQEYTVTAPKSGTILERNTNAGDVAGADPLFVIADLGQMEAYLHVFPRDAARVKAGQTVRLGVAGGEMTTETNILRFLPMAGANSQTRIAVAGIPAESGLQPGMRLMAEVVIAENEVPLTVREAGLQSFRDFTVVYAKVGDTYEVRMLELGRRDGERVEVLGGLRPGEIYVTDNSFLIKADIEKSGASHDH</sequence>
<comment type="caution">
    <text evidence="6">The sequence shown here is derived from an EMBL/GenBank/DDBJ whole genome shotgun (WGS) entry which is preliminary data.</text>
</comment>
<dbReference type="AlphaFoldDB" id="A0A062VFG7"/>
<dbReference type="Pfam" id="PF25975">
    <property type="entry name" value="CzcB_C"/>
    <property type="match status" value="1"/>
</dbReference>
<dbReference type="Pfam" id="PF25971">
    <property type="entry name" value="CzcB_N"/>
    <property type="match status" value="1"/>
</dbReference>
<dbReference type="Proteomes" id="UP000027100">
    <property type="component" value="Unassembled WGS sequence"/>
</dbReference>
<feature type="chain" id="PRO_5001615153" evidence="2">
    <location>
        <begin position="23"/>
        <end position="418"/>
    </location>
</feature>
<protein>
    <submittedName>
        <fullName evidence="6">Cation efflux system protein</fullName>
    </submittedName>
</protein>
<feature type="domain" description="CzcB-like barrel-sandwich hybrid" evidence="4">
    <location>
        <begin position="192"/>
        <end position="262"/>
    </location>
</feature>
<dbReference type="Gene3D" id="2.40.50.100">
    <property type="match status" value="1"/>
</dbReference>
<dbReference type="RefSeq" id="WP_035602327.1">
    <property type="nucleotide sequence ID" value="NZ_ARYM01000035.1"/>
</dbReference>
<accession>A0A062VFG7</accession>
<dbReference type="SUPFAM" id="SSF51230">
    <property type="entry name" value="Single hybrid motif"/>
    <property type="match status" value="1"/>
</dbReference>
<organism evidence="6 7">
    <name type="scientific">Hyphomonas polymorpha PS728</name>
    <dbReference type="NCBI Taxonomy" id="1280954"/>
    <lineage>
        <taxon>Bacteria</taxon>
        <taxon>Pseudomonadati</taxon>
        <taxon>Pseudomonadota</taxon>
        <taxon>Alphaproteobacteria</taxon>
        <taxon>Hyphomonadales</taxon>
        <taxon>Hyphomonadaceae</taxon>
        <taxon>Hyphomonas</taxon>
    </lineage>
</organism>
<evidence type="ECO:0000256" key="2">
    <source>
        <dbReference type="SAM" id="SignalP"/>
    </source>
</evidence>
<evidence type="ECO:0000313" key="7">
    <source>
        <dbReference type="Proteomes" id="UP000027100"/>
    </source>
</evidence>
<dbReference type="InterPro" id="IPR058647">
    <property type="entry name" value="BSH_CzcB-like"/>
</dbReference>
<dbReference type="STRING" id="1280954.HPO_18435"/>
<dbReference type="GO" id="GO:0030288">
    <property type="term" value="C:outer membrane-bounded periplasmic space"/>
    <property type="evidence" value="ECO:0007669"/>
    <property type="project" value="TreeGrafter"/>
</dbReference>
<dbReference type="GO" id="GO:0046914">
    <property type="term" value="F:transition metal ion binding"/>
    <property type="evidence" value="ECO:0007669"/>
    <property type="project" value="TreeGrafter"/>
</dbReference>
<name>A0A062VFG7_9PROT</name>
<dbReference type="Gene3D" id="2.40.420.20">
    <property type="match status" value="1"/>
</dbReference>
<dbReference type="Gene3D" id="2.40.30.170">
    <property type="match status" value="1"/>
</dbReference>
<dbReference type="CDD" id="cd06850">
    <property type="entry name" value="biotinyl_domain"/>
    <property type="match status" value="1"/>
</dbReference>
<feature type="signal peptide" evidence="2">
    <location>
        <begin position="1"/>
        <end position="22"/>
    </location>
</feature>
<dbReference type="PANTHER" id="PTHR30097:SF4">
    <property type="entry name" value="SLR6042 PROTEIN"/>
    <property type="match status" value="1"/>
</dbReference>
<dbReference type="GO" id="GO:0060003">
    <property type="term" value="P:copper ion export"/>
    <property type="evidence" value="ECO:0007669"/>
    <property type="project" value="TreeGrafter"/>
</dbReference>
<dbReference type="InterPro" id="IPR051909">
    <property type="entry name" value="MFP_Cation_Efflux"/>
</dbReference>
<gene>
    <name evidence="6" type="ORF">HPO_18435</name>
</gene>